<comment type="caution">
    <text evidence="1">The sequence shown here is derived from an EMBL/GenBank/DDBJ whole genome shotgun (WGS) entry which is preliminary data.</text>
</comment>
<accession>A0A941E2Z3</accession>
<protein>
    <recommendedName>
        <fullName evidence="3">Membrane bound FAD containing D-sorbitol dehydrogenase</fullName>
    </recommendedName>
</protein>
<sequence>MSTMGNDQEIFLQISVELTGFNSAELLGTGMLETYFATVQEGTTKENLGLFLQASAEILSETDVSTRETQIANLLMPDSSYLGLAKNIIYMWYSGQWGPTVNSPDANLQEVRNISPEAYVQGLMWTAANTHPPGAKQPGFGSWAMPPIRT</sequence>
<reference evidence="1" key="1">
    <citation type="submission" date="2021-04" db="EMBL/GenBank/DDBJ databases">
        <title>novel species isolated from subtropical streams in China.</title>
        <authorList>
            <person name="Lu H."/>
        </authorList>
    </citation>
    <scope>NUCLEOTIDE SEQUENCE</scope>
    <source>
        <strain evidence="1">FT137W</strain>
    </source>
</reference>
<dbReference type="AlphaFoldDB" id="A0A941E2Z3"/>
<dbReference type="EMBL" id="JAGSPJ010000003">
    <property type="protein sequence ID" value="MBR7800272.1"/>
    <property type="molecule type" value="Genomic_DNA"/>
</dbReference>
<gene>
    <name evidence="1" type="ORF">KDM90_09705</name>
</gene>
<dbReference type="Proteomes" id="UP000678545">
    <property type="component" value="Unassembled WGS sequence"/>
</dbReference>
<proteinExistence type="predicted"/>
<organism evidence="1 2">
    <name type="scientific">Undibacterium fentianense</name>
    <dbReference type="NCBI Taxonomy" id="2828728"/>
    <lineage>
        <taxon>Bacteria</taxon>
        <taxon>Pseudomonadati</taxon>
        <taxon>Pseudomonadota</taxon>
        <taxon>Betaproteobacteria</taxon>
        <taxon>Burkholderiales</taxon>
        <taxon>Oxalobacteraceae</taxon>
        <taxon>Undibacterium</taxon>
    </lineage>
</organism>
<name>A0A941E2Z3_9BURK</name>
<evidence type="ECO:0008006" key="3">
    <source>
        <dbReference type="Google" id="ProtNLM"/>
    </source>
</evidence>
<evidence type="ECO:0000313" key="1">
    <source>
        <dbReference type="EMBL" id="MBR7800272.1"/>
    </source>
</evidence>
<evidence type="ECO:0000313" key="2">
    <source>
        <dbReference type="Proteomes" id="UP000678545"/>
    </source>
</evidence>
<keyword evidence="2" id="KW-1185">Reference proteome</keyword>
<dbReference type="RefSeq" id="WP_212675386.1">
    <property type="nucleotide sequence ID" value="NZ_JAGSPJ010000003.1"/>
</dbReference>